<dbReference type="InterPro" id="IPR050111">
    <property type="entry name" value="C-type_lectin/snaclec_domain"/>
</dbReference>
<reference evidence="4 5" key="1">
    <citation type="journal article" date="2023" name="Arcadia Sci">
        <title>De novo assembly of a long-read Amblyomma americanum tick genome.</title>
        <authorList>
            <person name="Chou S."/>
            <person name="Poskanzer K.E."/>
            <person name="Rollins M."/>
            <person name="Thuy-Boun P.S."/>
        </authorList>
    </citation>
    <scope>NUCLEOTIDE SEQUENCE [LARGE SCALE GENOMIC DNA]</scope>
    <source>
        <strain evidence="4">F_SG_1</strain>
        <tissue evidence="4">Salivary glands</tissue>
    </source>
</reference>
<dbReference type="InterPro" id="IPR018378">
    <property type="entry name" value="C-type_lectin_CS"/>
</dbReference>
<keyword evidence="2" id="KW-0472">Membrane</keyword>
<feature type="domain" description="C-type lectin" evidence="3">
    <location>
        <begin position="171"/>
        <end position="284"/>
    </location>
</feature>
<keyword evidence="2" id="KW-0812">Transmembrane</keyword>
<name>A0AAQ4E609_AMBAM</name>
<dbReference type="SUPFAM" id="SSF56436">
    <property type="entry name" value="C-type lectin-like"/>
    <property type="match status" value="2"/>
</dbReference>
<dbReference type="InterPro" id="IPR016186">
    <property type="entry name" value="C-type_lectin-like/link_sf"/>
</dbReference>
<dbReference type="InterPro" id="IPR001304">
    <property type="entry name" value="C-type_lectin-like"/>
</dbReference>
<dbReference type="AlphaFoldDB" id="A0AAQ4E609"/>
<dbReference type="Pfam" id="PF00059">
    <property type="entry name" value="Lectin_C"/>
    <property type="match status" value="2"/>
</dbReference>
<dbReference type="PROSITE" id="PS50041">
    <property type="entry name" value="C_TYPE_LECTIN_2"/>
    <property type="match status" value="2"/>
</dbReference>
<evidence type="ECO:0000313" key="5">
    <source>
        <dbReference type="Proteomes" id="UP001321473"/>
    </source>
</evidence>
<evidence type="ECO:0000256" key="2">
    <source>
        <dbReference type="SAM" id="Phobius"/>
    </source>
</evidence>
<feature type="domain" description="C-type lectin" evidence="3">
    <location>
        <begin position="30"/>
        <end position="144"/>
    </location>
</feature>
<evidence type="ECO:0000313" key="4">
    <source>
        <dbReference type="EMBL" id="KAK8770102.1"/>
    </source>
</evidence>
<protein>
    <recommendedName>
        <fullName evidence="3">C-type lectin domain-containing protein</fullName>
    </recommendedName>
</protein>
<accession>A0AAQ4E609</accession>
<dbReference type="Proteomes" id="UP001321473">
    <property type="component" value="Unassembled WGS sequence"/>
</dbReference>
<keyword evidence="5" id="KW-1185">Reference proteome</keyword>
<gene>
    <name evidence="4" type="ORF">V5799_013433</name>
</gene>
<dbReference type="PANTHER" id="PTHR22803">
    <property type="entry name" value="MANNOSE, PHOSPHOLIPASE, LECTIN RECEPTOR RELATED"/>
    <property type="match status" value="1"/>
</dbReference>
<dbReference type="CDD" id="cd00037">
    <property type="entry name" value="CLECT"/>
    <property type="match status" value="2"/>
</dbReference>
<organism evidence="4 5">
    <name type="scientific">Amblyomma americanum</name>
    <name type="common">Lone star tick</name>
    <dbReference type="NCBI Taxonomy" id="6943"/>
    <lineage>
        <taxon>Eukaryota</taxon>
        <taxon>Metazoa</taxon>
        <taxon>Ecdysozoa</taxon>
        <taxon>Arthropoda</taxon>
        <taxon>Chelicerata</taxon>
        <taxon>Arachnida</taxon>
        <taxon>Acari</taxon>
        <taxon>Parasitiformes</taxon>
        <taxon>Ixodida</taxon>
        <taxon>Ixodoidea</taxon>
        <taxon>Ixodidae</taxon>
        <taxon>Amblyomminae</taxon>
        <taxon>Amblyomma</taxon>
    </lineage>
</organism>
<evidence type="ECO:0000259" key="3">
    <source>
        <dbReference type="PROSITE" id="PS50041"/>
    </source>
</evidence>
<dbReference type="InterPro" id="IPR016187">
    <property type="entry name" value="CTDL_fold"/>
</dbReference>
<dbReference type="Gene3D" id="3.10.100.10">
    <property type="entry name" value="Mannose-Binding Protein A, subunit A"/>
    <property type="match status" value="2"/>
</dbReference>
<dbReference type="PROSITE" id="PS00615">
    <property type="entry name" value="C_TYPE_LECTIN_1"/>
    <property type="match status" value="1"/>
</dbReference>
<evidence type="ECO:0000256" key="1">
    <source>
        <dbReference type="ARBA" id="ARBA00023157"/>
    </source>
</evidence>
<keyword evidence="2" id="KW-1133">Transmembrane helix</keyword>
<dbReference type="EMBL" id="JARKHS020021642">
    <property type="protein sequence ID" value="KAK8770102.1"/>
    <property type="molecule type" value="Genomic_DNA"/>
</dbReference>
<comment type="caution">
    <text evidence="4">The sequence shown here is derived from an EMBL/GenBank/DDBJ whole genome shotgun (WGS) entry which is preliminary data.</text>
</comment>
<dbReference type="SMART" id="SM00034">
    <property type="entry name" value="CLECT"/>
    <property type="match status" value="2"/>
</dbReference>
<proteinExistence type="predicted"/>
<feature type="transmembrane region" description="Helical" evidence="2">
    <location>
        <begin position="309"/>
        <end position="332"/>
    </location>
</feature>
<keyword evidence="1" id="KW-1015">Disulfide bond</keyword>
<sequence>MRFADKSLPPQPVTPSESRCDLAYPGSFGYRSSCYRMGDYQDWKTAVERCQGLGGHLAHVRDIFEDAFLSVKFNFRGGLYWIGLQDAKGTGLFSWTSGWPVHYTSWAPLQPPASTGELRCVAADLATGLWSVQPCHTALPYLCQFESEEPPKVEHHDRPCPEHARNWIDVGNPQCYSLETERIVSFNESITICNGKNSTLASFHSKDQIDRLRPYLSKSQHPVWIGLASAYNDSFQWLDGSPLDYEHWKQGEPSHADENCVEMRQFDGLWNDAYCHAKNGFLCAVEKDPQRDETEGAAPNRSGKPSAGVYVAVALGALLVLVAAAFAIQQVVRYVRLRRQARPFSFENNVYIDPPVYDTREGSMDLR</sequence>